<dbReference type="AlphaFoldDB" id="A0A0F5JMW5"/>
<feature type="chain" id="PRO_5002490648" description="DUF6383 domain-containing protein" evidence="1">
    <location>
        <begin position="21"/>
        <end position="1269"/>
    </location>
</feature>
<dbReference type="PATRIC" id="fig|927665.4.peg.879"/>
<evidence type="ECO:0000313" key="4">
    <source>
        <dbReference type="Proteomes" id="UP000033047"/>
    </source>
</evidence>
<sequence>MNKKFSTLMALALVVGSASAQNWQHLTSNDLQGAYRTYGTVNGSETVADNAAITKEDAGTYTLATQGTFDKLINFIDDTKWYQLEVGQDGKIFSGANGTFVLIQERDTETGKVYLRAMPKATAEKNGAKLNASLWKIEYTKNDGVSGGYFRYINKETNLAITFDHTLIKNAEVSELRAGVNDWSWYTVNKNSAKFGLERVYSYLHNQADGEVMYLAFANNATNKDAVLSTLNTNGFEYATSAGYLVQAKVIKADAAGTGLANIAAEALQLRPVVAMPFFMNAKQFNTRMDADQRMNDKDFTFKLAPDNLIGAEAFAGTFSAEENIYELTDGSFENEGDADLKAITNGFNLSFKRGTEGYLRPALERYEEKNIKPSASPSVKFEVAPKEATTANSYLKARHYFRATYFPTNDSIVIEPLNAAVQSDKEWDQGTAWTASACCTSFYVNDFTKANTLVNKYDGWTSKTVSITAAEINGLGKVITVAKDGKNEFKVKTTINRPFAYLQRATKENGLYFIELGNAKANGRYRAQGMKLVANMAGELMYDTQAENQDYGTMPATMWMVEQLGCKDMNYYGTDTAKYVKITNREYPIVAFVGQLYSTDGKNYRFINRSADYNWTFDASKLGMFDTKFFSVNDTLWFTPVTEAEHPAAYEKEHGYKRFSADELNDGIENNYNIKLNNFLNDNLYLQAAKDMGYVASLEDAKDAVAFEIAQATYETTGGVVTNDYSSALKKVDGTDLLPKLYREAYIIKVKDKNLIDNDRLYMASVKGNDGRYYYRAVKKSDLNDNTVKLAYFYLKADQVRFDADKNVTDTCYVLVDIKEPGVEKLKSDNGWMKVAVESGNTMGVLRDNDLNDRPNEVSNAFYLPDAIVRKQYIDLNADYAMPLNNTIKIWRKAGNSNEYLFEDNADASGVQSTTGQKISKTLGYLGIENKGVTAEAAAIYVDEVLASKDTHMPQYLLGVAVDSIPNGVACDENQKHGYWKTAAEADKTDCHYANYQGYTAGRFLVNLNDSIEYDNSHAMLGDASSYKYQGLTRLAFVEGVHVVTTTGEYLYIVKRGKTLKEAMTVKDNSGVSDESYIKKGFVLSWSKLAEIADKHDLKKTTHSNYAFSLRKVTDKDDETSAASEGFLLESNDAENSASVGGFKGAWVNVVNGVPVLAQNSTKTEDHESAEGNIQELINQAQVFHFGETDEEATANEGIEAASTITVVATNGAVIVKGAEGKAVTITNVLGQTIANTVIASSEATISAPAGVVVVAVEGEAAVKAIVK</sequence>
<accession>A0A0F5JMW5</accession>
<reference evidence="3 4" key="1">
    <citation type="submission" date="2013-04" db="EMBL/GenBank/DDBJ databases">
        <title>The Genome Sequence of Parabacteroides goldsteinii DSM 19448.</title>
        <authorList>
            <consortium name="The Broad Institute Genomics Platform"/>
            <person name="Earl A."/>
            <person name="Ward D."/>
            <person name="Feldgarden M."/>
            <person name="Gevers D."/>
            <person name="Martens E."/>
            <person name="Sakamoto M."/>
            <person name="Benno Y."/>
            <person name="Song Y."/>
            <person name="Liu C."/>
            <person name="Lee J."/>
            <person name="Bolanos M."/>
            <person name="Vaisanen M.L."/>
            <person name="Finegold S.M."/>
            <person name="Walker B."/>
            <person name="Young S."/>
            <person name="Zeng Q."/>
            <person name="Gargeya S."/>
            <person name="Fitzgerald M."/>
            <person name="Haas B."/>
            <person name="Abouelleil A."/>
            <person name="Allen A.W."/>
            <person name="Alvarado L."/>
            <person name="Arachchi H.M."/>
            <person name="Berlin A.M."/>
            <person name="Chapman S.B."/>
            <person name="Gainer-Dewar J."/>
            <person name="Goldberg J."/>
            <person name="Griggs A."/>
            <person name="Gujja S."/>
            <person name="Hansen M."/>
            <person name="Howarth C."/>
            <person name="Imamovic A."/>
            <person name="Ireland A."/>
            <person name="Larimer J."/>
            <person name="McCowan C."/>
            <person name="Murphy C."/>
            <person name="Pearson M."/>
            <person name="Poon T.W."/>
            <person name="Priest M."/>
            <person name="Roberts A."/>
            <person name="Saif S."/>
            <person name="Shea T."/>
            <person name="Sisk P."/>
            <person name="Sykes S."/>
            <person name="Wortman J."/>
            <person name="Nusbaum C."/>
            <person name="Birren B."/>
        </authorList>
    </citation>
    <scope>NUCLEOTIDE SEQUENCE [LARGE SCALE GENOMIC DNA]</scope>
    <source>
        <strain evidence="3 4">DSM 19448</strain>
    </source>
</reference>
<keyword evidence="1" id="KW-0732">Signal</keyword>
<protein>
    <recommendedName>
        <fullName evidence="2">DUF6383 domain-containing protein</fullName>
    </recommendedName>
</protein>
<name>A0A0F5JMW5_9BACT</name>
<dbReference type="RefSeq" id="WP_148499099.1">
    <property type="nucleotide sequence ID" value="NZ_KQ033912.1"/>
</dbReference>
<gene>
    <name evidence="3" type="ORF">HMPREF1535_00862</name>
</gene>
<dbReference type="EMBL" id="AQHV01000004">
    <property type="protein sequence ID" value="KKB59034.1"/>
    <property type="molecule type" value="Genomic_DNA"/>
</dbReference>
<evidence type="ECO:0000259" key="2">
    <source>
        <dbReference type="Pfam" id="PF19910"/>
    </source>
</evidence>
<organism evidence="3 4">
    <name type="scientific">Parabacteroides goldsteinii DSM 19448 = WAL 12034</name>
    <dbReference type="NCBI Taxonomy" id="927665"/>
    <lineage>
        <taxon>Bacteria</taxon>
        <taxon>Pseudomonadati</taxon>
        <taxon>Bacteroidota</taxon>
        <taxon>Bacteroidia</taxon>
        <taxon>Bacteroidales</taxon>
        <taxon>Tannerellaceae</taxon>
        <taxon>Parabacteroides</taxon>
    </lineage>
</organism>
<dbReference type="InterPro" id="IPR045963">
    <property type="entry name" value="DUF6383"/>
</dbReference>
<evidence type="ECO:0000256" key="1">
    <source>
        <dbReference type="SAM" id="SignalP"/>
    </source>
</evidence>
<proteinExistence type="predicted"/>
<feature type="domain" description="DUF6383" evidence="2">
    <location>
        <begin position="1194"/>
        <end position="1268"/>
    </location>
</feature>
<dbReference type="Proteomes" id="UP000033047">
    <property type="component" value="Unassembled WGS sequence"/>
</dbReference>
<evidence type="ECO:0000313" key="3">
    <source>
        <dbReference type="EMBL" id="KKB59034.1"/>
    </source>
</evidence>
<feature type="signal peptide" evidence="1">
    <location>
        <begin position="1"/>
        <end position="20"/>
    </location>
</feature>
<dbReference type="Pfam" id="PF19910">
    <property type="entry name" value="DUF6383"/>
    <property type="match status" value="1"/>
</dbReference>
<dbReference type="HOGENOM" id="CLU_261349_0_0_10"/>
<comment type="caution">
    <text evidence="3">The sequence shown here is derived from an EMBL/GenBank/DDBJ whole genome shotgun (WGS) entry which is preliminary data.</text>
</comment>